<name>A0A8T0HKQ8_CERPU</name>
<accession>A0A8T0HKQ8</accession>
<organism evidence="1 2">
    <name type="scientific">Ceratodon purpureus</name>
    <name type="common">Fire moss</name>
    <name type="synonym">Dicranum purpureum</name>
    <dbReference type="NCBI Taxonomy" id="3225"/>
    <lineage>
        <taxon>Eukaryota</taxon>
        <taxon>Viridiplantae</taxon>
        <taxon>Streptophyta</taxon>
        <taxon>Embryophyta</taxon>
        <taxon>Bryophyta</taxon>
        <taxon>Bryophytina</taxon>
        <taxon>Bryopsida</taxon>
        <taxon>Dicranidae</taxon>
        <taxon>Pseudoditrichales</taxon>
        <taxon>Ditrichaceae</taxon>
        <taxon>Ceratodon</taxon>
    </lineage>
</organism>
<evidence type="ECO:0000313" key="1">
    <source>
        <dbReference type="EMBL" id="KAG0571343.1"/>
    </source>
</evidence>
<dbReference type="Proteomes" id="UP000822688">
    <property type="component" value="Chromosome V"/>
</dbReference>
<comment type="caution">
    <text evidence="1">The sequence shown here is derived from an EMBL/GenBank/DDBJ whole genome shotgun (WGS) entry which is preliminary data.</text>
</comment>
<protein>
    <submittedName>
        <fullName evidence="1">Uncharacterized protein</fullName>
    </submittedName>
</protein>
<evidence type="ECO:0000313" key="2">
    <source>
        <dbReference type="Proteomes" id="UP000822688"/>
    </source>
</evidence>
<gene>
    <name evidence="1" type="ORF">KC19_VG003500</name>
</gene>
<reference evidence="1" key="1">
    <citation type="submission" date="2020-06" db="EMBL/GenBank/DDBJ databases">
        <title>WGS assembly of Ceratodon purpureus strain R40.</title>
        <authorList>
            <person name="Carey S.B."/>
            <person name="Jenkins J."/>
            <person name="Shu S."/>
            <person name="Lovell J.T."/>
            <person name="Sreedasyam A."/>
            <person name="Maumus F."/>
            <person name="Tiley G.P."/>
            <person name="Fernandez-Pozo N."/>
            <person name="Barry K."/>
            <person name="Chen C."/>
            <person name="Wang M."/>
            <person name="Lipzen A."/>
            <person name="Daum C."/>
            <person name="Saski C.A."/>
            <person name="Payton A.C."/>
            <person name="Mcbreen J.C."/>
            <person name="Conrad R.E."/>
            <person name="Kollar L.M."/>
            <person name="Olsson S."/>
            <person name="Huttunen S."/>
            <person name="Landis J.B."/>
            <person name="Wickett N.J."/>
            <person name="Johnson M.G."/>
            <person name="Rensing S.A."/>
            <person name="Grimwood J."/>
            <person name="Schmutz J."/>
            <person name="Mcdaniel S.F."/>
        </authorList>
    </citation>
    <scope>NUCLEOTIDE SEQUENCE</scope>
    <source>
        <strain evidence="1">R40</strain>
    </source>
</reference>
<dbReference type="AlphaFoldDB" id="A0A8T0HKQ8"/>
<dbReference type="EMBL" id="CM026426">
    <property type="protein sequence ID" value="KAG0571343.1"/>
    <property type="molecule type" value="Genomic_DNA"/>
</dbReference>
<proteinExistence type="predicted"/>
<keyword evidence="2" id="KW-1185">Reference proteome</keyword>
<sequence>MIFGNTSRQMSMEIWMYLPDEPPRAASIQPPLIQGFPTFTCQVAALPRWSVSQCSSAQLQRLPKERCQGRRVGVSARCLKEADAAVSREERCSSKTLDEGRNRCWRCASKHNSCKCSLKKVRREDSKFGSKRLETKRNRVYAVRQGRII</sequence>